<gene>
    <name evidence="1" type="ORF">LCGC14_0554290</name>
</gene>
<sequence>MAILEVGISLEMKRLVDIKYYSSSDNILDPTFSRTTRFLAGLESFITEAYGDEIRVISFSDFEIVCYPESIPLPNKETNNDQVLLTYAIIEKGLESDFVNRHLQEIIAEFLKMYDLNEIKLKELKYFKDFKLHVDKILGDLRFNTEDRIKRIFRD</sequence>
<comment type="caution">
    <text evidence="1">The sequence shown here is derived from an EMBL/GenBank/DDBJ whole genome shotgun (WGS) entry which is preliminary data.</text>
</comment>
<accession>A0A0F9RNW6</accession>
<proteinExistence type="predicted"/>
<dbReference type="AlphaFoldDB" id="A0A0F9RNW6"/>
<dbReference type="EMBL" id="LAZR01000770">
    <property type="protein sequence ID" value="KKN58240.1"/>
    <property type="molecule type" value="Genomic_DNA"/>
</dbReference>
<organism evidence="1">
    <name type="scientific">marine sediment metagenome</name>
    <dbReference type="NCBI Taxonomy" id="412755"/>
    <lineage>
        <taxon>unclassified sequences</taxon>
        <taxon>metagenomes</taxon>
        <taxon>ecological metagenomes</taxon>
    </lineage>
</organism>
<reference evidence="1" key="1">
    <citation type="journal article" date="2015" name="Nature">
        <title>Complex archaea that bridge the gap between prokaryotes and eukaryotes.</title>
        <authorList>
            <person name="Spang A."/>
            <person name="Saw J.H."/>
            <person name="Jorgensen S.L."/>
            <person name="Zaremba-Niedzwiedzka K."/>
            <person name="Martijn J."/>
            <person name="Lind A.E."/>
            <person name="van Eijk R."/>
            <person name="Schleper C."/>
            <person name="Guy L."/>
            <person name="Ettema T.J."/>
        </authorList>
    </citation>
    <scope>NUCLEOTIDE SEQUENCE</scope>
</reference>
<evidence type="ECO:0000313" key="1">
    <source>
        <dbReference type="EMBL" id="KKN58240.1"/>
    </source>
</evidence>
<name>A0A0F9RNW6_9ZZZZ</name>
<protein>
    <submittedName>
        <fullName evidence="1">Uncharacterized protein</fullName>
    </submittedName>
</protein>